<proteinExistence type="predicted"/>
<comment type="caution">
    <text evidence="1">The sequence shown here is derived from an EMBL/GenBank/DDBJ whole genome shotgun (WGS) entry which is preliminary data.</text>
</comment>
<dbReference type="EMBL" id="PQWY01000001">
    <property type="protein sequence ID" value="PPK34112.1"/>
    <property type="molecule type" value="Genomic_DNA"/>
</dbReference>
<organism evidence="1 2">
    <name type="scientific">Legionella pneumophila</name>
    <dbReference type="NCBI Taxonomy" id="446"/>
    <lineage>
        <taxon>Bacteria</taxon>
        <taxon>Pseudomonadati</taxon>
        <taxon>Pseudomonadota</taxon>
        <taxon>Gammaproteobacteria</taxon>
        <taxon>Legionellales</taxon>
        <taxon>Legionellaceae</taxon>
        <taxon>Legionella</taxon>
    </lineage>
</organism>
<dbReference type="Proteomes" id="UP000239239">
    <property type="component" value="Unassembled WGS sequence"/>
</dbReference>
<reference evidence="1 2" key="1">
    <citation type="submission" date="2018-02" db="EMBL/GenBank/DDBJ databases">
        <title>Draft genome sequences of four Legionella pneumophila clinical strains isolated in Ontario.</title>
        <authorList>
            <person name="Fortuna A."/>
            <person name="Ramnarine R."/>
            <person name="Li A."/>
            <person name="Frantz C."/>
            <person name="Mallo G."/>
        </authorList>
    </citation>
    <scope>NUCLEOTIDE SEQUENCE [LARGE SCALE GENOMIC DNA]</scope>
    <source>
        <strain evidence="1 2">LG61</strain>
    </source>
</reference>
<gene>
    <name evidence="1" type="ORF">C3928_01095</name>
</gene>
<dbReference type="OrthoDB" id="5646800at2"/>
<sequence length="445" mass="51271">MTPIISHLLKMFPELTTQVETDSLNWTFNTCLKQLGPDFYSKVARLHPILNIEYSVLCQRLRYNLSSPDYSSPEQIKEQLIDALKLAELLEYTYQHYLVVPREVLRLRRHKAIYRELLTELSGYSFVLDNPEPESLKTSLSLTQAIREKTAQSNWYRIFISRSKRVINLLDNLDTGSKAFRDFVVLLDKYTNPFLAYLGWCFFAPRLFTNLFLILKHTIPGQWMGEKEKSLDWSDRFYAHLQRRWFELANDSVWFTVGILNCFVLVGALAPLSVYLSLFAFVFDVANTSLRAYIEIGRLQQLQKEYGELFNQEKNEDKKKTIKEYQDSISYRIKFEVLRSFLSVGGAAAVVIAMALSVPALGFINPVIPLVGALLLLVLWGVSLYLTNKLDEYRPVDNIEKPALSVINKLGFFASKNEKRESLHLSAKTEKDDEVGELIPTSAFN</sequence>
<dbReference type="RefSeq" id="WP_027228100.1">
    <property type="nucleotide sequence ID" value="NZ_CP017601.1"/>
</dbReference>
<accession>A0A2S6F9P5</accession>
<protein>
    <submittedName>
        <fullName evidence="1">Uncharacterized protein</fullName>
    </submittedName>
</protein>
<evidence type="ECO:0000313" key="2">
    <source>
        <dbReference type="Proteomes" id="UP000239239"/>
    </source>
</evidence>
<name>A0A2S6F9P5_LEGPN</name>
<dbReference type="AlphaFoldDB" id="A0A2S6F9P5"/>
<evidence type="ECO:0000313" key="1">
    <source>
        <dbReference type="EMBL" id="PPK34112.1"/>
    </source>
</evidence>